<dbReference type="AlphaFoldDB" id="A0A7K1LMP2"/>
<evidence type="ECO:0000313" key="2">
    <source>
        <dbReference type="Proteomes" id="UP000460416"/>
    </source>
</evidence>
<proteinExistence type="predicted"/>
<accession>A0A7K1LMP2</accession>
<name>A0A7K1LMP2_9FLAO</name>
<comment type="caution">
    <text evidence="1">The sequence shown here is derived from an EMBL/GenBank/DDBJ whole genome shotgun (WGS) entry which is preliminary data.</text>
</comment>
<gene>
    <name evidence="1" type="ORF">FLP08_05790</name>
</gene>
<reference evidence="1 2" key="1">
    <citation type="submission" date="2019-07" db="EMBL/GenBank/DDBJ databases">
        <title>Gramella aestuarii sp. nov., isolated from a tidal flat, and emended description of Gramella echinicola.</title>
        <authorList>
            <person name="Liu L."/>
        </authorList>
    </citation>
    <scope>NUCLEOTIDE SEQUENCE [LARGE SCALE GENOMIC DNA]</scope>
    <source>
        <strain evidence="1 2">BS12</strain>
    </source>
</reference>
<evidence type="ECO:0000313" key="1">
    <source>
        <dbReference type="EMBL" id="MUP42075.1"/>
    </source>
</evidence>
<sequence length="243" mass="28118">MRKLIILFLLIPIMGISQDQESRLLHMFELKIKMNQGEKFNEGMKKWKDCYLENNGSDVWNVWNRVQGPSGTVAVTYFTDKWAEMDEGPEAADEACASVFRQDVFPYVESMTRSIASTMPEFSKNPTSGNKVVWVTFFRTNNSSVFNEVIREVSSTYREAKGEPLGYWYDFAGGGQEDPDYMVSLPYQNFAGLDAEWDGPWDVYEQKHGKAKMTEMRDKFREALDDSWAYVYKLNEDLSNQSQ</sequence>
<keyword evidence="2" id="KW-1185">Reference proteome</keyword>
<protein>
    <submittedName>
        <fullName evidence="1">Uncharacterized protein</fullName>
    </submittedName>
</protein>
<dbReference type="OrthoDB" id="6235707at2"/>
<dbReference type="RefSeq" id="WP_156274949.1">
    <property type="nucleotide sequence ID" value="NZ_BAABGI010000001.1"/>
</dbReference>
<dbReference type="EMBL" id="VJVW01000002">
    <property type="protein sequence ID" value="MUP42075.1"/>
    <property type="molecule type" value="Genomic_DNA"/>
</dbReference>
<dbReference type="Proteomes" id="UP000460416">
    <property type="component" value="Unassembled WGS sequence"/>
</dbReference>
<organism evidence="1 2">
    <name type="scientific">Christiangramia aestuarii</name>
    <dbReference type="NCBI Taxonomy" id="1028746"/>
    <lineage>
        <taxon>Bacteria</taxon>
        <taxon>Pseudomonadati</taxon>
        <taxon>Bacteroidota</taxon>
        <taxon>Flavobacteriia</taxon>
        <taxon>Flavobacteriales</taxon>
        <taxon>Flavobacteriaceae</taxon>
        <taxon>Christiangramia</taxon>
    </lineage>
</organism>